<dbReference type="EMBL" id="JBEDNQ010000011">
    <property type="protein sequence ID" value="MEQ3553750.1"/>
    <property type="molecule type" value="Genomic_DNA"/>
</dbReference>
<keyword evidence="3" id="KW-1185">Reference proteome</keyword>
<reference evidence="2 3" key="1">
    <citation type="submission" date="2024-03" db="EMBL/GenBank/DDBJ databases">
        <title>Draft genome sequence of Pseudonocardia nematodicida JCM 31783.</title>
        <authorList>
            <person name="Butdee W."/>
            <person name="Duangmal K."/>
        </authorList>
    </citation>
    <scope>NUCLEOTIDE SEQUENCE [LARGE SCALE GENOMIC DNA]</scope>
    <source>
        <strain evidence="2 3">JCM 31783</strain>
    </source>
</reference>
<dbReference type="RefSeq" id="WP_349300809.1">
    <property type="nucleotide sequence ID" value="NZ_JBEDNQ010000011.1"/>
</dbReference>
<comment type="caution">
    <text evidence="2">The sequence shown here is derived from an EMBL/GenBank/DDBJ whole genome shotgun (WGS) entry which is preliminary data.</text>
</comment>
<dbReference type="Pfam" id="PF12802">
    <property type="entry name" value="MarR_2"/>
    <property type="match status" value="1"/>
</dbReference>
<evidence type="ECO:0000313" key="2">
    <source>
        <dbReference type="EMBL" id="MEQ3553750.1"/>
    </source>
</evidence>
<dbReference type="Proteomes" id="UP001494902">
    <property type="component" value="Unassembled WGS sequence"/>
</dbReference>
<organism evidence="2 3">
    <name type="scientific">Pseudonocardia nematodicida</name>
    <dbReference type="NCBI Taxonomy" id="1206997"/>
    <lineage>
        <taxon>Bacteria</taxon>
        <taxon>Bacillati</taxon>
        <taxon>Actinomycetota</taxon>
        <taxon>Actinomycetes</taxon>
        <taxon>Pseudonocardiales</taxon>
        <taxon>Pseudonocardiaceae</taxon>
        <taxon>Pseudonocardia</taxon>
    </lineage>
</organism>
<gene>
    <name evidence="2" type="ORF">WIS52_25025</name>
</gene>
<dbReference type="InterPro" id="IPR036390">
    <property type="entry name" value="WH_DNA-bd_sf"/>
</dbReference>
<accession>A0ABV1KH15</accession>
<dbReference type="SUPFAM" id="SSF46785">
    <property type="entry name" value="Winged helix' DNA-binding domain"/>
    <property type="match status" value="1"/>
</dbReference>
<evidence type="ECO:0000259" key="1">
    <source>
        <dbReference type="PROSITE" id="PS50995"/>
    </source>
</evidence>
<protein>
    <submittedName>
        <fullName evidence="2">MarR family transcriptional regulator</fullName>
    </submittedName>
</protein>
<evidence type="ECO:0000313" key="3">
    <source>
        <dbReference type="Proteomes" id="UP001494902"/>
    </source>
</evidence>
<sequence>MTERDPTTEIYRRYLAAVVRFHLRAAEAAGLGPTDYQAASLLELDGPTTAGALGRRLGLTPGSATRVVDRLVAAGLARRVPDPGDRRRVLVEHTGVLPPGLTEILDRVREPIGAAVADLSSSERAGLVRYLTVAERAYRDALECSPDGMIEESTTWGRHE</sequence>
<dbReference type="InterPro" id="IPR000835">
    <property type="entry name" value="HTH_MarR-typ"/>
</dbReference>
<dbReference type="PROSITE" id="PS50995">
    <property type="entry name" value="HTH_MARR_2"/>
    <property type="match status" value="1"/>
</dbReference>
<dbReference type="InterPro" id="IPR036388">
    <property type="entry name" value="WH-like_DNA-bd_sf"/>
</dbReference>
<dbReference type="PANTHER" id="PTHR33164">
    <property type="entry name" value="TRANSCRIPTIONAL REGULATOR, MARR FAMILY"/>
    <property type="match status" value="1"/>
</dbReference>
<proteinExistence type="predicted"/>
<dbReference type="PANTHER" id="PTHR33164:SF106">
    <property type="entry name" value="TRANSCRIPTIONAL REGULATORY PROTEIN"/>
    <property type="match status" value="1"/>
</dbReference>
<dbReference type="Gene3D" id="1.10.10.10">
    <property type="entry name" value="Winged helix-like DNA-binding domain superfamily/Winged helix DNA-binding domain"/>
    <property type="match status" value="1"/>
</dbReference>
<feature type="domain" description="HTH marR-type" evidence="1">
    <location>
        <begin position="1"/>
        <end position="136"/>
    </location>
</feature>
<dbReference type="SMART" id="SM00347">
    <property type="entry name" value="HTH_MARR"/>
    <property type="match status" value="1"/>
</dbReference>
<dbReference type="InterPro" id="IPR039422">
    <property type="entry name" value="MarR/SlyA-like"/>
</dbReference>
<name>A0ABV1KH15_9PSEU</name>